<feature type="domain" description="Response regulatory" evidence="18">
    <location>
        <begin position="2175"/>
        <end position="2298"/>
    </location>
</feature>
<evidence type="ECO:0000256" key="12">
    <source>
        <dbReference type="ARBA" id="ARBA00023136"/>
    </source>
</evidence>
<sequence>MAAAEDDVDADRRALFAQILVRLQELPNYTWDTDVAPFHSSYDNWHFFGRRKTSADRPLSRGRSAGTSISSSHSPDATRPPLSRSHKSSGSDASEFTTATQSTDMPKDREVVCRVSTHTLRIEREFQVCKLINKKSDPNARHFVRPIELVRLPPRPGNNEPMVAFICDAPGPNYLREVVKFGPNAYGISHQNNDSWKVQNLDYKGGIPLLTFLDFAVGATECLEILHHGHQLVHGELRGDAFHFAENGIVKMINFGGGARSFENGLTSAGWNVLRKELGIELKLAFVAPEQTGRMPAEPDSRTDIYSLGILFYSMLCGETPFDGRTPLEVMQNVLSKRIPPISSKRMDIPDILSSVIQRMTQKNIEERYHSTSGLKHDLVRLRELLSEGDSEGLKQFQIGLKDVSCFFNLPLKQIGRDKERNTIIEIIERVSKRRRMTPILGNALNSLSSNSSFSDPRMETNQLDDIMSDSTSSRGSDSRLNSVSGSAPMPVFMDAARNIHNFSQDSMTQSESSVGDENPESRMPVHAPTRGPSSTSIEGSLSISRSNQSENASLLRTMSSARSSKMRRRARCEIIAIAGEAGLGKSKLVQSIQSTARSKNIHSYFSAAKFDPAKKAPFEPILKLMSSLFRQIFSEADVSTEFHSNLRSHLKNSGVWQILHSYLDLPEWLLSAGSAQPAPQQRDVRIARKDNGRRASSPAIHCGSAGHTADAWLRSGGASKSTRFMNVFIDVLRLLALQTLCIWTLEDVQNADAESAELIHHIAQARIPLVLILTYKNEDSMPKDLRTLLPAATRIQLHPFTEADTAEYVSETLHRDTEYILPLVAVIQEKSRGNIFYIREILDTCYRKQCVFYCWREGAWRFDLDKVFDALESPEYGSSINNDFIAKRLRDLPGNSRKLVAWASLLSGSFTFDLIRNLLDPLNAPPDADTTRIPLLRAKDCAITALNGAVNAFVLMPADDEDRFRFSHDRYLTAATQSLDQEWDIMMMHYMIAKYITTSGAYHNDSMSGSKGLYIRSRHICLASNLIKARESIRAPYRDVLYQAAETAVDSGARSTATYYYLHCLSLLQDDPWSENLPDVSYQETLQLFVRAGECYWHQGMFDEALSLIRKTFSHARDPCDMASSFILQSRVHAVRGDSFGAFQALKDCLSLLGLPIPPTTWEECDQEFQELCALLQSTDKEELLSRPPTTDDRQLMTLGPVVVELLSAAFWSNSLLFYQSTLKLVSMHLKRGTVPQVAMGYVHIGSIAGGRFNMIEFAVECGAIAKRLFDLYSEDHYTIGRGQTLRTLFLGHLEAPIADLIPDLRNAMDASIFAGDRILSLLNLGVVAHFRLMASHDAAEVEAWIEEAPLEFKNWQQDLRGGVYLISFRQAARALQGKTGTHNASLIFTDTEHDTGAYIEYLEKRASNPKRPKTVYMSTQLPILVLYGFHREAIALGEALLPMIDSLWCQRMTYAVMYYLSLAYLVVLTEEPEHSDKERMLDYASQTIKRLEACCVVTDVNYRHWIALLAAGIADIEKNPPAALVNYELAMDHSEIHGFALDEAHAFELYASWLLRKKALRPARHILKDAISIYRRTSAFGKANQLTTKFEWLLRGTASLSTMDVAVQTTIIDTGNTSFRLEQNEDHERFLETETAVDRTTDWLAPNSSKRQVTENDFPNGFSVNGLDMLDLSSILESSQVLSSELNIDKLMGKMAEIILESTGASLCGIVVEDAQIEWSIATVATNEPSEDGSATVTSFPNGQPLETIDDVMARQVTLYSLRFREVVFCQSLLEDDRFANVSEAYLKRHPDGKAVICIPIIHSDHLMGSIYVEGPPNSFTERNTNVLRLLVNQISISLANALLFKKVEKVSASNEAMLEMQKRSLAQARAAENKAKEAEAIAVRNMKLKEEAARAKSLFLANVSHELRTPLNGVIGMSELLKASPLNSEQAGYADSIRVCADTLLSIINDLLDYSKLEAGKMNVISMPLSLNETITEVVRALAYTNAERGLKTVEQLELNPELLVMGDPVRLHQILMNLLSNSYKFTPKGSVTVRAVVDNESDDWIDVTCSVIDTGIGIPDEQKKKLFLPFSQIESSSSRSYGGTGLGLSICKALIENVMQGRVWLESTPGVGTTVSFSLRFQKVPKTDGQTRHHSTRDTDPMAKFSSQENNGHEQSSETIDLSAIPRSDLRICIAEDNLINQRIAISFVQKLGFKCDAYLDGFKTIDALERASDRGRPFHLILMDVQMPHCDGYEATRLIRQHKDPQIRNVLIIAMTASAIQGDREKCLESGMNNYLAKPVRAATLKSLLESYLNREEEREIPNLADAAKEIVKTALRHAKGAKGSDGDESTTPAELPVRSGGARDADETRAPALNTEETTIRPQSSRTNTATSATVATVATAAPEEEEKQKKTSRPSSVRTNTTQRWQPTENGSLPAPSPPPGA</sequence>
<feature type="compositionally biased region" description="Basic and acidic residues" evidence="15">
    <location>
        <begin position="2129"/>
        <end position="2145"/>
    </location>
</feature>
<dbReference type="InterPro" id="IPR011006">
    <property type="entry name" value="CheY-like_superfamily"/>
</dbReference>
<name>A0A177C756_9PLEO</name>
<dbReference type="EC" id="2.7.13.3" evidence="3"/>
<dbReference type="Pfam" id="PF02518">
    <property type="entry name" value="HATPase_c"/>
    <property type="match status" value="1"/>
</dbReference>
<dbReference type="InterPro" id="IPR005467">
    <property type="entry name" value="His_kinase_dom"/>
</dbReference>
<dbReference type="GeneID" id="28760144"/>
<feature type="compositionally biased region" description="Polar residues" evidence="15">
    <location>
        <begin position="88"/>
        <end position="104"/>
    </location>
</feature>
<feature type="region of interest" description="Disordered" evidence="15">
    <location>
        <begin position="506"/>
        <end position="565"/>
    </location>
</feature>
<dbReference type="InterPro" id="IPR001789">
    <property type="entry name" value="Sig_transdc_resp-reg_receiver"/>
</dbReference>
<dbReference type="SMART" id="SM00220">
    <property type="entry name" value="S_TKc"/>
    <property type="match status" value="1"/>
</dbReference>
<evidence type="ECO:0000259" key="18">
    <source>
        <dbReference type="PROSITE" id="PS50110"/>
    </source>
</evidence>
<evidence type="ECO:0000256" key="6">
    <source>
        <dbReference type="ARBA" id="ARBA00022679"/>
    </source>
</evidence>
<dbReference type="InterPro" id="IPR036097">
    <property type="entry name" value="HisK_dim/P_sf"/>
</dbReference>
<comment type="catalytic activity">
    <reaction evidence="1">
        <text>ATP + protein L-histidine = ADP + protein N-phospho-L-histidine.</text>
        <dbReference type="EC" id="2.7.13.3"/>
    </reaction>
</comment>
<dbReference type="InterPro" id="IPR036890">
    <property type="entry name" value="HATPase_C_sf"/>
</dbReference>
<evidence type="ECO:0000256" key="1">
    <source>
        <dbReference type="ARBA" id="ARBA00000085"/>
    </source>
</evidence>
<keyword evidence="6" id="KW-0808">Transferase</keyword>
<comment type="subcellular location">
    <subcellularLocation>
        <location evidence="2">Cell membrane</location>
        <topology evidence="2">Multi-pass membrane protein</topology>
    </subcellularLocation>
</comment>
<dbReference type="InterPro" id="IPR011009">
    <property type="entry name" value="Kinase-like_dom_sf"/>
</dbReference>
<feature type="region of interest" description="Disordered" evidence="15">
    <location>
        <begin position="53"/>
        <end position="108"/>
    </location>
</feature>
<dbReference type="SMART" id="SM00388">
    <property type="entry name" value="HisKA"/>
    <property type="match status" value="1"/>
</dbReference>
<dbReference type="InterPro" id="IPR011990">
    <property type="entry name" value="TPR-like_helical_dom_sf"/>
</dbReference>
<dbReference type="RefSeq" id="XP_018033949.1">
    <property type="nucleotide sequence ID" value="XM_018176658.1"/>
</dbReference>
<feature type="domain" description="Histidine kinase" evidence="17">
    <location>
        <begin position="1905"/>
        <end position="2127"/>
    </location>
</feature>
<dbReference type="PROSITE" id="PS50011">
    <property type="entry name" value="PROTEIN_KINASE_DOM"/>
    <property type="match status" value="1"/>
</dbReference>
<feature type="coiled-coil region" evidence="14">
    <location>
        <begin position="1861"/>
        <end position="1894"/>
    </location>
</feature>
<dbReference type="STRING" id="1460663.A0A177C756"/>
<dbReference type="InterPro" id="IPR041664">
    <property type="entry name" value="AAA_16"/>
</dbReference>
<dbReference type="SMART" id="SM00448">
    <property type="entry name" value="REC"/>
    <property type="match status" value="1"/>
</dbReference>
<feature type="region of interest" description="Disordered" evidence="15">
    <location>
        <begin position="2129"/>
        <end position="2164"/>
    </location>
</feature>
<evidence type="ECO:0000256" key="2">
    <source>
        <dbReference type="ARBA" id="ARBA00004651"/>
    </source>
</evidence>
<dbReference type="GO" id="GO:0005524">
    <property type="term" value="F:ATP binding"/>
    <property type="evidence" value="ECO:0007669"/>
    <property type="project" value="UniProtKB-KW"/>
</dbReference>
<feature type="compositionally biased region" description="Polar residues" evidence="15">
    <location>
        <begin position="2361"/>
        <end position="2372"/>
    </location>
</feature>
<dbReference type="PROSITE" id="PS50110">
    <property type="entry name" value="RESPONSE_REGULATORY"/>
    <property type="match status" value="1"/>
</dbReference>
<evidence type="ECO:0000256" key="15">
    <source>
        <dbReference type="SAM" id="MobiDB-lite"/>
    </source>
</evidence>
<accession>A0A177C756</accession>
<dbReference type="SUPFAM" id="SSF52172">
    <property type="entry name" value="CheY-like"/>
    <property type="match status" value="1"/>
</dbReference>
<dbReference type="Pfam" id="PF00072">
    <property type="entry name" value="Response_reg"/>
    <property type="match status" value="1"/>
</dbReference>
<dbReference type="PRINTS" id="PR00344">
    <property type="entry name" value="BCTRLSENSOR"/>
</dbReference>
<evidence type="ECO:0000313" key="19">
    <source>
        <dbReference type="EMBL" id="OAG03584.1"/>
    </source>
</evidence>
<dbReference type="EMBL" id="KV441554">
    <property type="protein sequence ID" value="OAG03584.1"/>
    <property type="molecule type" value="Genomic_DNA"/>
</dbReference>
<dbReference type="PANTHER" id="PTHR43047:SF46">
    <property type="entry name" value="HISTIDINE KINASE_RESPONSE REGULATOR, PUTATIVE (AFU_ORTHOLOGUE AFUA_3G12550)-RELATED"/>
    <property type="match status" value="1"/>
</dbReference>
<dbReference type="Pfam" id="PF00512">
    <property type="entry name" value="HisKA"/>
    <property type="match status" value="1"/>
</dbReference>
<protein>
    <recommendedName>
        <fullName evidence="3">histidine kinase</fullName>
        <ecNumber evidence="3">2.7.13.3</ecNumber>
    </recommendedName>
</protein>
<dbReference type="InterPro" id="IPR003594">
    <property type="entry name" value="HATPase_dom"/>
</dbReference>
<dbReference type="FunFam" id="3.30.450.40:FF:000044">
    <property type="entry name" value="Putative sensor histidine kinase/response regulator"/>
    <property type="match status" value="1"/>
</dbReference>
<dbReference type="GO" id="GO:0005886">
    <property type="term" value="C:plasma membrane"/>
    <property type="evidence" value="ECO:0007669"/>
    <property type="project" value="UniProtKB-SubCell"/>
</dbReference>
<dbReference type="FunFam" id="3.30.565.10:FF:000010">
    <property type="entry name" value="Sensor histidine kinase RcsC"/>
    <property type="match status" value="1"/>
</dbReference>
<dbReference type="InterPro" id="IPR004358">
    <property type="entry name" value="Sig_transdc_His_kin-like_C"/>
</dbReference>
<dbReference type="Gene3D" id="3.40.50.2300">
    <property type="match status" value="1"/>
</dbReference>
<evidence type="ECO:0000256" key="9">
    <source>
        <dbReference type="ARBA" id="ARBA00022777"/>
    </source>
</evidence>
<dbReference type="InParanoid" id="A0A177C756"/>
<dbReference type="Pfam" id="PF13191">
    <property type="entry name" value="AAA_16"/>
    <property type="match status" value="1"/>
</dbReference>
<dbReference type="FunFam" id="3.40.50.2300:FF:000285">
    <property type="entry name" value="Putative sensor histidine kinase/response regulator"/>
    <property type="match status" value="1"/>
</dbReference>
<evidence type="ECO:0000256" key="3">
    <source>
        <dbReference type="ARBA" id="ARBA00012438"/>
    </source>
</evidence>
<dbReference type="OrthoDB" id="60033at2759"/>
<dbReference type="InterPro" id="IPR003018">
    <property type="entry name" value="GAF"/>
</dbReference>
<feature type="compositionally biased region" description="Polar residues" evidence="15">
    <location>
        <begin position="506"/>
        <end position="516"/>
    </location>
</feature>
<dbReference type="Gene3D" id="3.30.450.40">
    <property type="match status" value="1"/>
</dbReference>
<dbReference type="InterPro" id="IPR000719">
    <property type="entry name" value="Prot_kinase_dom"/>
</dbReference>
<dbReference type="PANTHER" id="PTHR43047">
    <property type="entry name" value="TWO-COMPONENT HISTIDINE PROTEIN KINASE"/>
    <property type="match status" value="1"/>
</dbReference>
<dbReference type="GO" id="GO:0009927">
    <property type="term" value="F:histidine phosphotransfer kinase activity"/>
    <property type="evidence" value="ECO:0007669"/>
    <property type="project" value="TreeGrafter"/>
</dbReference>
<dbReference type="CDD" id="cd16922">
    <property type="entry name" value="HATPase_EvgS-ArcB-TorS-like"/>
    <property type="match status" value="1"/>
</dbReference>
<keyword evidence="10" id="KW-0067">ATP-binding</keyword>
<dbReference type="SUPFAM" id="SSF47384">
    <property type="entry name" value="Homodimeric domain of signal transducing histidine kinase"/>
    <property type="match status" value="1"/>
</dbReference>
<feature type="compositionally biased region" description="Low complexity" evidence="15">
    <location>
        <begin position="469"/>
        <end position="485"/>
    </location>
</feature>
<evidence type="ECO:0000256" key="13">
    <source>
        <dbReference type="PROSITE-ProRule" id="PRU00169"/>
    </source>
</evidence>
<dbReference type="GO" id="GO:0000155">
    <property type="term" value="F:phosphorelay sensor kinase activity"/>
    <property type="evidence" value="ECO:0007669"/>
    <property type="project" value="InterPro"/>
</dbReference>
<dbReference type="Proteomes" id="UP000077069">
    <property type="component" value="Unassembled WGS sequence"/>
</dbReference>
<dbReference type="Pfam" id="PF13185">
    <property type="entry name" value="GAF_2"/>
    <property type="match status" value="1"/>
</dbReference>
<dbReference type="Gene3D" id="1.10.510.10">
    <property type="entry name" value="Transferase(Phosphotransferase) domain 1"/>
    <property type="match status" value="1"/>
</dbReference>
<evidence type="ECO:0000256" key="14">
    <source>
        <dbReference type="SAM" id="Coils"/>
    </source>
</evidence>
<dbReference type="SUPFAM" id="SSF55874">
    <property type="entry name" value="ATPase domain of HSP90 chaperone/DNA topoisomerase II/histidine kinase"/>
    <property type="match status" value="1"/>
</dbReference>
<keyword evidence="8" id="KW-0547">Nucleotide-binding</keyword>
<dbReference type="SUPFAM" id="SSF55781">
    <property type="entry name" value="GAF domain-like"/>
    <property type="match status" value="1"/>
</dbReference>
<dbReference type="PROSITE" id="PS50109">
    <property type="entry name" value="HIS_KIN"/>
    <property type="match status" value="1"/>
</dbReference>
<feature type="modified residue" description="4-aspartylphosphate" evidence="13">
    <location>
        <position position="2229"/>
    </location>
</feature>
<dbReference type="CDD" id="cd00082">
    <property type="entry name" value="HisKA"/>
    <property type="match status" value="1"/>
</dbReference>
<feature type="domain" description="Protein kinase" evidence="16">
    <location>
        <begin position="53"/>
        <end position="380"/>
    </location>
</feature>
<dbReference type="Pfam" id="PF00069">
    <property type="entry name" value="Pkinase"/>
    <property type="match status" value="1"/>
</dbReference>
<dbReference type="FunFam" id="1.10.510.10:FF:000579">
    <property type="entry name" value="Sensor histidine kinase/response regulator, putative"/>
    <property type="match status" value="1"/>
</dbReference>
<keyword evidence="9 19" id="KW-0418">Kinase</keyword>
<gene>
    <name evidence="19" type="ORF">CC84DRAFT_1149110</name>
</gene>
<dbReference type="InterPro" id="IPR029016">
    <property type="entry name" value="GAF-like_dom_sf"/>
</dbReference>
<reference evidence="19 20" key="1">
    <citation type="submission" date="2016-05" db="EMBL/GenBank/DDBJ databases">
        <title>Comparative analysis of secretome profiles of manganese(II)-oxidizing ascomycete fungi.</title>
        <authorList>
            <consortium name="DOE Joint Genome Institute"/>
            <person name="Zeiner C.A."/>
            <person name="Purvine S.O."/>
            <person name="Zink E.M."/>
            <person name="Wu S."/>
            <person name="Pasa-Tolic L."/>
            <person name="Chaput D.L."/>
            <person name="Haridas S."/>
            <person name="Grigoriev I.V."/>
            <person name="Santelli C.M."/>
            <person name="Hansel C.M."/>
        </authorList>
    </citation>
    <scope>NUCLEOTIDE SEQUENCE [LARGE SCALE GENOMIC DNA]</scope>
    <source>
        <strain evidence="19 20">AP3s5-JAC2a</strain>
    </source>
</reference>
<evidence type="ECO:0000256" key="10">
    <source>
        <dbReference type="ARBA" id="ARBA00022840"/>
    </source>
</evidence>
<dbReference type="SUPFAM" id="SSF56112">
    <property type="entry name" value="Protein kinase-like (PK-like)"/>
    <property type="match status" value="1"/>
</dbReference>
<proteinExistence type="predicted"/>
<feature type="compositionally biased region" description="Polar residues" evidence="15">
    <location>
        <begin position="2400"/>
        <end position="2417"/>
    </location>
</feature>
<keyword evidence="20" id="KW-1185">Reference proteome</keyword>
<dbReference type="SMART" id="SM00065">
    <property type="entry name" value="GAF"/>
    <property type="match status" value="1"/>
</dbReference>
<keyword evidence="11" id="KW-1133">Transmembrane helix</keyword>
<keyword evidence="12" id="KW-0472">Membrane</keyword>
<evidence type="ECO:0000256" key="7">
    <source>
        <dbReference type="ARBA" id="ARBA00022692"/>
    </source>
</evidence>
<keyword evidence="4" id="KW-1003">Cell membrane</keyword>
<evidence type="ECO:0000256" key="8">
    <source>
        <dbReference type="ARBA" id="ARBA00022741"/>
    </source>
</evidence>
<evidence type="ECO:0000256" key="11">
    <source>
        <dbReference type="ARBA" id="ARBA00022989"/>
    </source>
</evidence>
<feature type="compositionally biased region" description="Low complexity" evidence="15">
    <location>
        <begin position="534"/>
        <end position="547"/>
    </location>
</feature>
<dbReference type="SMART" id="SM00387">
    <property type="entry name" value="HATPase_c"/>
    <property type="match status" value="1"/>
</dbReference>
<evidence type="ECO:0000259" key="16">
    <source>
        <dbReference type="PROSITE" id="PS50011"/>
    </source>
</evidence>
<keyword evidence="7" id="KW-0812">Transmembrane</keyword>
<dbReference type="CDD" id="cd17546">
    <property type="entry name" value="REC_hyHK_CKI1_RcsC-like"/>
    <property type="match status" value="1"/>
</dbReference>
<feature type="region of interest" description="Disordered" evidence="15">
    <location>
        <begin position="466"/>
        <end position="488"/>
    </location>
</feature>
<organism evidence="19 20">
    <name type="scientific">Paraphaeosphaeria sporulosa</name>
    <dbReference type="NCBI Taxonomy" id="1460663"/>
    <lineage>
        <taxon>Eukaryota</taxon>
        <taxon>Fungi</taxon>
        <taxon>Dikarya</taxon>
        <taxon>Ascomycota</taxon>
        <taxon>Pezizomycotina</taxon>
        <taxon>Dothideomycetes</taxon>
        <taxon>Pleosporomycetidae</taxon>
        <taxon>Pleosporales</taxon>
        <taxon>Massarineae</taxon>
        <taxon>Didymosphaeriaceae</taxon>
        <taxon>Paraphaeosphaeria</taxon>
    </lineage>
</organism>
<keyword evidence="5 13" id="KW-0597">Phosphoprotein</keyword>
<dbReference type="Gene3D" id="3.30.565.10">
    <property type="entry name" value="Histidine kinase-like ATPase, C-terminal domain"/>
    <property type="match status" value="1"/>
</dbReference>
<evidence type="ECO:0000256" key="5">
    <source>
        <dbReference type="ARBA" id="ARBA00022553"/>
    </source>
</evidence>
<dbReference type="Gene3D" id="1.10.287.130">
    <property type="match status" value="1"/>
</dbReference>
<dbReference type="InterPro" id="IPR003661">
    <property type="entry name" value="HisK_dim/P_dom"/>
</dbReference>
<evidence type="ECO:0000313" key="20">
    <source>
        <dbReference type="Proteomes" id="UP000077069"/>
    </source>
</evidence>
<evidence type="ECO:0000256" key="4">
    <source>
        <dbReference type="ARBA" id="ARBA00022475"/>
    </source>
</evidence>
<feature type="region of interest" description="Disordered" evidence="15">
    <location>
        <begin position="2324"/>
        <end position="2429"/>
    </location>
</feature>
<feature type="compositionally biased region" description="Low complexity" evidence="15">
    <location>
        <begin position="2373"/>
        <end position="2388"/>
    </location>
</feature>
<evidence type="ECO:0000259" key="17">
    <source>
        <dbReference type="PROSITE" id="PS50109"/>
    </source>
</evidence>
<feature type="compositionally biased region" description="Polar residues" evidence="15">
    <location>
        <begin position="65"/>
        <end position="75"/>
    </location>
</feature>
<dbReference type="FunFam" id="1.10.287.130:FF:000003">
    <property type="entry name" value="Histidine kinase"/>
    <property type="match status" value="1"/>
</dbReference>
<dbReference type="SUPFAM" id="SSF48452">
    <property type="entry name" value="TPR-like"/>
    <property type="match status" value="1"/>
</dbReference>
<keyword evidence="14" id="KW-0175">Coiled coil</keyword>